<keyword evidence="1" id="KW-0343">GTPase activation</keyword>
<dbReference type="Pfam" id="PF15410">
    <property type="entry name" value="PH_9"/>
    <property type="match status" value="1"/>
</dbReference>
<evidence type="ECO:0000313" key="7">
    <source>
        <dbReference type="Proteomes" id="UP000663836"/>
    </source>
</evidence>
<gene>
    <name evidence="6" type="ORF">JBS370_LOCUS12624</name>
</gene>
<dbReference type="GO" id="GO:0007165">
    <property type="term" value="P:signal transduction"/>
    <property type="evidence" value="ECO:0007669"/>
    <property type="project" value="InterPro"/>
</dbReference>
<reference evidence="6" key="1">
    <citation type="submission" date="2021-02" db="EMBL/GenBank/DDBJ databases">
        <authorList>
            <person name="Nowell W R."/>
        </authorList>
    </citation>
    <scope>NUCLEOTIDE SEQUENCE</scope>
</reference>
<dbReference type="InterPro" id="IPR041681">
    <property type="entry name" value="PH_9"/>
</dbReference>
<feature type="domain" description="PDZ" evidence="4">
    <location>
        <begin position="116"/>
        <end position="190"/>
    </location>
</feature>
<dbReference type="PROSITE" id="PS50238">
    <property type="entry name" value="RHOGAP"/>
    <property type="match status" value="1"/>
</dbReference>
<dbReference type="InterPro" id="IPR011993">
    <property type="entry name" value="PH-like_dom_sf"/>
</dbReference>
<evidence type="ECO:0000259" key="5">
    <source>
        <dbReference type="PROSITE" id="PS50238"/>
    </source>
</evidence>
<dbReference type="InterPro" id="IPR001605">
    <property type="entry name" value="PH_dom-spectrin-type"/>
</dbReference>
<proteinExistence type="predicted"/>
<dbReference type="InterPro" id="IPR000198">
    <property type="entry name" value="RhoGAP_dom"/>
</dbReference>
<evidence type="ECO:0000259" key="4">
    <source>
        <dbReference type="PROSITE" id="PS50106"/>
    </source>
</evidence>
<evidence type="ECO:0000313" key="6">
    <source>
        <dbReference type="EMBL" id="CAF3752070.1"/>
    </source>
</evidence>
<feature type="domain" description="Rho-GAP" evidence="5">
    <location>
        <begin position="1098"/>
        <end position="1290"/>
    </location>
</feature>
<feature type="compositionally biased region" description="Low complexity" evidence="2">
    <location>
        <begin position="215"/>
        <end position="232"/>
    </location>
</feature>
<dbReference type="PRINTS" id="PR00683">
    <property type="entry name" value="SPECTRINPH"/>
</dbReference>
<dbReference type="InterPro" id="IPR008936">
    <property type="entry name" value="Rho_GTPase_activation_prot"/>
</dbReference>
<dbReference type="InterPro" id="IPR001849">
    <property type="entry name" value="PH_domain"/>
</dbReference>
<feature type="compositionally biased region" description="Polar residues" evidence="2">
    <location>
        <begin position="942"/>
        <end position="951"/>
    </location>
</feature>
<dbReference type="InterPro" id="IPR001478">
    <property type="entry name" value="PDZ"/>
</dbReference>
<feature type="compositionally biased region" description="Low complexity" evidence="2">
    <location>
        <begin position="995"/>
        <end position="1006"/>
    </location>
</feature>
<protein>
    <recommendedName>
        <fullName evidence="8">Rho GTPase activating protein</fullName>
    </recommendedName>
</protein>
<organism evidence="6 7">
    <name type="scientific">Rotaria sordida</name>
    <dbReference type="NCBI Taxonomy" id="392033"/>
    <lineage>
        <taxon>Eukaryota</taxon>
        <taxon>Metazoa</taxon>
        <taxon>Spiralia</taxon>
        <taxon>Gnathifera</taxon>
        <taxon>Rotifera</taxon>
        <taxon>Eurotatoria</taxon>
        <taxon>Bdelloidea</taxon>
        <taxon>Philodinida</taxon>
        <taxon>Philodinidae</taxon>
        <taxon>Rotaria</taxon>
    </lineage>
</organism>
<feature type="region of interest" description="Disordered" evidence="2">
    <location>
        <begin position="625"/>
        <end position="661"/>
    </location>
</feature>
<feature type="region of interest" description="Disordered" evidence="2">
    <location>
        <begin position="293"/>
        <end position="325"/>
    </location>
</feature>
<dbReference type="SUPFAM" id="SSF48350">
    <property type="entry name" value="GTPase activation domain, GAP"/>
    <property type="match status" value="1"/>
</dbReference>
<dbReference type="PANTHER" id="PTHR23175:SF23">
    <property type="entry name" value="PDZ DOMAIN-CONTAINING PROTEIN"/>
    <property type="match status" value="1"/>
</dbReference>
<dbReference type="SMART" id="SM00324">
    <property type="entry name" value="RhoGAP"/>
    <property type="match status" value="1"/>
</dbReference>
<dbReference type="SUPFAM" id="SSF50156">
    <property type="entry name" value="PDZ domain-like"/>
    <property type="match status" value="1"/>
</dbReference>
<dbReference type="GO" id="GO:0005543">
    <property type="term" value="F:phospholipid binding"/>
    <property type="evidence" value="ECO:0007669"/>
    <property type="project" value="InterPro"/>
</dbReference>
<dbReference type="GO" id="GO:0005096">
    <property type="term" value="F:GTPase activator activity"/>
    <property type="evidence" value="ECO:0007669"/>
    <property type="project" value="UniProtKB-KW"/>
</dbReference>
<feature type="region of interest" description="Disordered" evidence="2">
    <location>
        <begin position="771"/>
        <end position="809"/>
    </location>
</feature>
<evidence type="ECO:0000256" key="2">
    <source>
        <dbReference type="SAM" id="MobiDB-lite"/>
    </source>
</evidence>
<sequence>MKKIKKILVPRSNDYAGGGFGFTIRHFVIYPPSVSVNDILRASYSVVIDEHQQKQLEASGGGGGTTTSSSSIVPSGILSSSSGSLIHHQGEQQRSSSSLSSSAMKNLGNDNIQEDGTTVPNKANKNLQSIDTIFVKEVRHDGPAYAAGLRQGDQILTVNDQSISGKTYSQVIAMIQNAPADLVLNVVPKEDDNRTLNSTENLYNDFNLNQSRLKTNPLSHSSSSLYNPSTTTMHNNTIEQKLRNLQINLAQGRTQEQLAQAGIYFPPQTSSSSSSQQQQQQNAFSNYIDSVHKALDSSKQQQQQQPEQQQQQQQQQQQSQQQSKVDATNLYYESPYHNSYIQYDYKRQPTFQINFSQPNEQRNYINNNINPPLPIANIVRPPVPPRQNLPVINPSLNSYVNVGENRFPLNNIVKDEEWNSTNIYSRSIPNSMIIENEEELKSPSSDSITIESPTQIVSNEKRSSLNENDMKTEFVNFRKKQFETGHVENIVRDPQRESKTKKYSEKKKYENEWNRLTAVADVETVMERASHFEDIDPDKFARLKSKFPTIPQMNENYDPQDIFFYDFNPNHFYDSQTQSPYKMIKPSTRHSSIDSSSSLTTPRVGELRNIEFNFDPRYMVQQIRPNQSQSTTTSHYNPLAPTESSRFSLENYPNNSSSRTGVNLIRQPSYITAVRSANQSEQPDFVSQFGNPSTSEQEMKQRRTPYLIPNEERLPSNRGDYLSSNFNNQSIRQTQNSFDILREQAQKLRNLPQHQTQGIKKLKNFFGENLGQTNNEMEHRPSLSQSPLSPHSSSGGQSKSGSIFDGSTIDGTLNTRESIRLTTMTDNLEASKEGILYCKTLLKEGRRALDRSWRGAWAVLRRGALFLGKEKKHGLLIPLSCDSFPINLQNADVELASDYIKKPRVFKVTTANQSEFLFQAPDIQSLNEWLDLINEHSLNNYLGQDNQQTTDNIKDKKHRKSTASLPPIAPTHHDQDLSYPSGEHRKSSSKSKNTFRSPSLKRSPSLRFRKSQKSSITQPAQAIPSLSGTNSIPNSGNVTSPRRSFVKSIVKKGLRTLKSSSSLLTSQMSGQIYDESSGESLSSTTGTCTLSQGINFGIELEECEISSISRYIPIVVEILTRLIELRGINYQGIYRHAGGLTAVNWLVNELDKGAENIDFNSEKWYDVKAIASTLKTFFAKLPDSLLSSKMSSLCVEASRIENHCERVVELKRLVVQLDDYRFETLKYLCAHFRRVASKCDINKIDARNLAIIFGPTLIWDSKASLQLNLVDNPEKIRIIESFILYHEWFFNDNSYDSIPIEINPQMPRLPPVISHGTVDPETSSNTETKPGEIIQNIVHAAKRRWSSTLLLDTLSSLNPQPSPTTNDQQTSKPINISVKRIRRRNKLNRSYSIDLLLNEKIPRRTDEIVSSKSTDSIFCSMSDKSSRFIKDFFHYFIPSKSKILTNNNLSTPYLLNKKDENGNKNKFNEKSLLIKRKLIQREQILKKLKQKLTQVDQQLLLFHKSLQEDSSLSSSHSSPSPYLSLYALELL</sequence>
<dbReference type="Gene3D" id="2.30.42.10">
    <property type="match status" value="1"/>
</dbReference>
<feature type="region of interest" description="Disordered" evidence="2">
    <location>
        <begin position="681"/>
        <end position="705"/>
    </location>
</feature>
<dbReference type="SMART" id="SM00228">
    <property type="entry name" value="PDZ"/>
    <property type="match status" value="1"/>
</dbReference>
<comment type="caution">
    <text evidence="6">The sequence shown here is derived from an EMBL/GenBank/DDBJ whole genome shotgun (WGS) entry which is preliminary data.</text>
</comment>
<dbReference type="Pfam" id="PF00620">
    <property type="entry name" value="RhoGAP"/>
    <property type="match status" value="1"/>
</dbReference>
<feature type="domain" description="PH" evidence="3">
    <location>
        <begin position="829"/>
        <end position="938"/>
    </location>
</feature>
<dbReference type="Gene3D" id="2.30.29.30">
    <property type="entry name" value="Pleckstrin-homology domain (PH domain)/Phosphotyrosine-binding domain (PTB)"/>
    <property type="match status" value="1"/>
</dbReference>
<dbReference type="SUPFAM" id="SSF50729">
    <property type="entry name" value="PH domain-like"/>
    <property type="match status" value="1"/>
</dbReference>
<evidence type="ECO:0000256" key="1">
    <source>
        <dbReference type="ARBA" id="ARBA00022468"/>
    </source>
</evidence>
<dbReference type="Pfam" id="PF00595">
    <property type="entry name" value="PDZ"/>
    <property type="match status" value="1"/>
</dbReference>
<dbReference type="SMART" id="SM00233">
    <property type="entry name" value="PH"/>
    <property type="match status" value="1"/>
</dbReference>
<dbReference type="PROSITE" id="PS50003">
    <property type="entry name" value="PH_DOMAIN"/>
    <property type="match status" value="1"/>
</dbReference>
<feature type="compositionally biased region" description="Low complexity" evidence="2">
    <location>
        <begin position="300"/>
        <end position="322"/>
    </location>
</feature>
<name>A0A818YMZ5_9BILA</name>
<feature type="compositionally biased region" description="Polar residues" evidence="2">
    <location>
        <begin position="1013"/>
        <end position="1042"/>
    </location>
</feature>
<dbReference type="Proteomes" id="UP000663836">
    <property type="component" value="Unassembled WGS sequence"/>
</dbReference>
<feature type="region of interest" description="Disordered" evidence="2">
    <location>
        <begin position="942"/>
        <end position="1043"/>
    </location>
</feature>
<feature type="compositionally biased region" description="Polar residues" evidence="2">
    <location>
        <begin position="108"/>
        <end position="124"/>
    </location>
</feature>
<dbReference type="PROSITE" id="PS50106">
    <property type="entry name" value="PDZ"/>
    <property type="match status" value="1"/>
</dbReference>
<dbReference type="EMBL" id="CAJOBD010001039">
    <property type="protein sequence ID" value="CAF3752070.1"/>
    <property type="molecule type" value="Genomic_DNA"/>
</dbReference>
<feature type="compositionally biased region" description="Low complexity" evidence="2">
    <location>
        <begin position="782"/>
        <end position="802"/>
    </location>
</feature>
<evidence type="ECO:0008006" key="8">
    <source>
        <dbReference type="Google" id="ProtNLM"/>
    </source>
</evidence>
<dbReference type="Gene3D" id="1.10.555.10">
    <property type="entry name" value="Rho GTPase activation protein"/>
    <property type="match status" value="1"/>
</dbReference>
<dbReference type="InterPro" id="IPR036034">
    <property type="entry name" value="PDZ_sf"/>
</dbReference>
<accession>A0A818YMZ5</accession>
<feature type="compositionally biased region" description="Basic and acidic residues" evidence="2">
    <location>
        <begin position="971"/>
        <end position="986"/>
    </location>
</feature>
<dbReference type="PANTHER" id="PTHR23175">
    <property type="entry name" value="PDZ DOMAIN-CONTAINING PROTEIN"/>
    <property type="match status" value="1"/>
</dbReference>
<feature type="region of interest" description="Disordered" evidence="2">
    <location>
        <begin position="213"/>
        <end position="232"/>
    </location>
</feature>
<evidence type="ECO:0000259" key="3">
    <source>
        <dbReference type="PROSITE" id="PS50003"/>
    </source>
</evidence>
<feature type="region of interest" description="Disordered" evidence="2">
    <location>
        <begin position="82"/>
        <end position="124"/>
    </location>
</feature>